<dbReference type="SUPFAM" id="SSF74924">
    <property type="entry name" value="Cap-Gly domain"/>
    <property type="match status" value="1"/>
</dbReference>
<reference evidence="4 5" key="1">
    <citation type="submission" date="2024-06" db="EMBL/GenBank/DDBJ databases">
        <title>A chromosome-level genome assembly of beet webworm, Loxostege sticticalis.</title>
        <authorList>
            <person name="Zhang Y."/>
        </authorList>
    </citation>
    <scope>NUCLEOTIDE SEQUENCE [LARGE SCALE GENOMIC DNA]</scope>
    <source>
        <strain evidence="4">AQ028</strain>
        <tissue evidence="4">Male pupae</tissue>
    </source>
</reference>
<comment type="caution">
    <text evidence="4">The sequence shown here is derived from an EMBL/GenBank/DDBJ whole genome shotgun (WGS) entry which is preliminary data.</text>
</comment>
<dbReference type="SMART" id="SM01052">
    <property type="entry name" value="CAP_GLY"/>
    <property type="match status" value="1"/>
</dbReference>
<dbReference type="Pfam" id="PF01302">
    <property type="entry name" value="CAP_GLY"/>
    <property type="match status" value="1"/>
</dbReference>
<evidence type="ECO:0000256" key="1">
    <source>
        <dbReference type="SAM" id="Coils"/>
    </source>
</evidence>
<feature type="compositionally biased region" description="Low complexity" evidence="2">
    <location>
        <begin position="243"/>
        <end position="254"/>
    </location>
</feature>
<name>A0ABD0SRA9_LOXSC</name>
<dbReference type="Proteomes" id="UP001549921">
    <property type="component" value="Unassembled WGS sequence"/>
</dbReference>
<dbReference type="InterPro" id="IPR036859">
    <property type="entry name" value="CAP-Gly_dom_sf"/>
</dbReference>
<dbReference type="AlphaFoldDB" id="A0ABD0SRA9"/>
<evidence type="ECO:0000313" key="5">
    <source>
        <dbReference type="Proteomes" id="UP001549921"/>
    </source>
</evidence>
<organism evidence="4 5">
    <name type="scientific">Loxostege sticticalis</name>
    <name type="common">Beet webworm moth</name>
    <dbReference type="NCBI Taxonomy" id="481309"/>
    <lineage>
        <taxon>Eukaryota</taxon>
        <taxon>Metazoa</taxon>
        <taxon>Ecdysozoa</taxon>
        <taxon>Arthropoda</taxon>
        <taxon>Hexapoda</taxon>
        <taxon>Insecta</taxon>
        <taxon>Pterygota</taxon>
        <taxon>Neoptera</taxon>
        <taxon>Endopterygota</taxon>
        <taxon>Lepidoptera</taxon>
        <taxon>Glossata</taxon>
        <taxon>Ditrysia</taxon>
        <taxon>Pyraloidea</taxon>
        <taxon>Crambidae</taxon>
        <taxon>Pyraustinae</taxon>
        <taxon>Loxostege</taxon>
    </lineage>
</organism>
<dbReference type="PROSITE" id="PS50245">
    <property type="entry name" value="CAP_GLY_2"/>
    <property type="match status" value="1"/>
</dbReference>
<feature type="region of interest" description="Disordered" evidence="2">
    <location>
        <begin position="240"/>
        <end position="295"/>
    </location>
</feature>
<feature type="compositionally biased region" description="Basic and acidic residues" evidence="2">
    <location>
        <begin position="207"/>
        <end position="217"/>
    </location>
</feature>
<feature type="compositionally biased region" description="Basic and acidic residues" evidence="2">
    <location>
        <begin position="255"/>
        <end position="287"/>
    </location>
</feature>
<feature type="region of interest" description="Disordered" evidence="2">
    <location>
        <begin position="358"/>
        <end position="397"/>
    </location>
</feature>
<feature type="coiled-coil region" evidence="1">
    <location>
        <begin position="26"/>
        <end position="53"/>
    </location>
</feature>
<feature type="compositionally biased region" description="Acidic residues" evidence="2">
    <location>
        <begin position="172"/>
        <end position="188"/>
    </location>
</feature>
<evidence type="ECO:0000313" key="4">
    <source>
        <dbReference type="EMBL" id="KAL0821558.1"/>
    </source>
</evidence>
<dbReference type="Gene3D" id="2.30.30.190">
    <property type="entry name" value="CAP Gly-rich-like domain"/>
    <property type="match status" value="1"/>
</dbReference>
<feature type="compositionally biased region" description="Polar residues" evidence="2">
    <location>
        <begin position="358"/>
        <end position="368"/>
    </location>
</feature>
<feature type="region of interest" description="Disordered" evidence="2">
    <location>
        <begin position="164"/>
        <end position="217"/>
    </location>
</feature>
<keyword evidence="1" id="KW-0175">Coiled coil</keyword>
<feature type="domain" description="CAP-Gly" evidence="3">
    <location>
        <begin position="890"/>
        <end position="937"/>
    </location>
</feature>
<evidence type="ECO:0000256" key="2">
    <source>
        <dbReference type="SAM" id="MobiDB-lite"/>
    </source>
</evidence>
<accession>A0ABD0SRA9</accession>
<proteinExistence type="predicted"/>
<dbReference type="EMBL" id="JBEDNZ010000017">
    <property type="protein sequence ID" value="KAL0821558.1"/>
    <property type="molecule type" value="Genomic_DNA"/>
</dbReference>
<feature type="region of interest" description="Disordered" evidence="2">
    <location>
        <begin position="121"/>
        <end position="140"/>
    </location>
</feature>
<feature type="region of interest" description="Disordered" evidence="2">
    <location>
        <begin position="619"/>
        <end position="638"/>
    </location>
</feature>
<evidence type="ECO:0000259" key="3">
    <source>
        <dbReference type="PROSITE" id="PS50245"/>
    </source>
</evidence>
<gene>
    <name evidence="4" type="ORF">ABMA28_005010</name>
</gene>
<feature type="region of interest" description="Disordered" evidence="2">
    <location>
        <begin position="699"/>
        <end position="725"/>
    </location>
</feature>
<sequence length="947" mass="104488">MDSGRLEAVPNGAVHLDTVRALHQTVVSLRTALEVSKNELRELKEKYEEHSRCNEFADVIEKLTIENHILRRKIIDSGQDERDPNAQNIKLEVTYSPVQNIDDYSGSEVVIKTATSELNTTADTLEPDHTELEEGDGFCSADKVNEPQEVKFDIPEEVEIVSAASSPHNLPEETDIETQEPTDLESPVEEQNTVTELTESHFASLPKESEETSHPSFKTKLELLSKFDVRIKVRTLKEGAVFSSSTSDSDSTSGGDKKPEKERTDSRTSFQFEERKEHFENAEDPKGNKISLRTVATENVKMAVPSEADAKTKVDKFDVQVRITSEENLVVKENVERSRRKDTLNLDVDDLSLRSLSEGDNSVFSEGGTTPIEPAGAGADDKEQESASGNESEEVDDIELIFTTDESKDMSNLQEDLVSIRETDQWGPPSSASTHSTPVLIKFHTLDPDFQPGGDTKDIADTENQENSGLQGVIAESSLRNKRVSLPSDKEIRHVAFNGKGSLDLPGRGILKSYENKSDNMLYKKSPNTSTRRLDSVDSLTCEYNRGLSFDNTKSSSFEIGSSMDILHREESVDSFYRTGNLGHRFSVFAETDISKCGISEDDLAGNLNMRRNTCPNPFQYRPGGYRTPSRTSGPLKAGNVCRHVRPVLREAALHRRSSAAQTDVCALPNRWSSDGYLAHKMSVVPSGMPTLPQRAPVTPAGGAGGRRLTVPNARPPPQARGDDSRRVLLSDIGFTSMVPELSRSADPVWALGKRIAESPASTSTSKFLSRGSSYRSPCLSIDRSNDWIPQTVYVPSARLYPECRTWRSSLPDVRRDDTEGLLHEADVYLRRSTDNLRYTSLDCNVGSLGGGRPYIPREPKQLRLGHMVKVIAPHGRLVIGRVRYVGLAGGTAATSSVVVGAEFPCSATSMLARNDGTHRGRRYFLTPPGHGALFVPFSKVVMAWAN</sequence>
<dbReference type="InterPro" id="IPR000938">
    <property type="entry name" value="CAP-Gly_domain"/>
</dbReference>
<protein>
    <recommendedName>
        <fullName evidence="3">CAP-Gly domain-containing protein</fullName>
    </recommendedName>
</protein>